<dbReference type="EMBL" id="KX264256">
    <property type="protein sequence ID" value="ANM86413.1"/>
    <property type="molecule type" value="Genomic_DNA"/>
</dbReference>
<name>A0A1Z1CC98_CLAUC</name>
<reference evidence="2" key="1">
    <citation type="submission" date="2016-05" db="EMBL/GenBank/DDBJ databases">
        <title>Lichen genome sequencing reveals its rich biosynthetic potential.</title>
        <authorList>
            <person name="Bertrand R.L."/>
            <person name="Abdel-Hameed M."/>
            <person name="Sorensen J.L."/>
        </authorList>
    </citation>
    <scope>NUCLEOTIDE SEQUENCE</scope>
</reference>
<dbReference type="PANTHER" id="PTHR43712:SF15">
    <property type="entry name" value="MONODICTYPHENONE CLUSTER TRANSCRIPTIONAL COACTIVATOR MDPA"/>
    <property type="match status" value="1"/>
</dbReference>
<dbReference type="SUPFAM" id="SSF46785">
    <property type="entry name" value="Winged helix' DNA-binding domain"/>
    <property type="match status" value="1"/>
</dbReference>
<dbReference type="GO" id="GO:0008168">
    <property type="term" value="F:methyltransferase activity"/>
    <property type="evidence" value="ECO:0007669"/>
    <property type="project" value="UniProtKB-KW"/>
</dbReference>
<dbReference type="InterPro" id="IPR029063">
    <property type="entry name" value="SAM-dependent_MTases_sf"/>
</dbReference>
<dbReference type="InterPro" id="IPR036388">
    <property type="entry name" value="WH-like_DNA-bd_sf"/>
</dbReference>
<dbReference type="Gene3D" id="3.40.50.150">
    <property type="entry name" value="Vaccinia Virus protein VP39"/>
    <property type="match status" value="1"/>
</dbReference>
<protein>
    <submittedName>
        <fullName evidence="2">Putative O-methyltransferase</fullName>
    </submittedName>
</protein>
<evidence type="ECO:0000256" key="1">
    <source>
        <dbReference type="SAM" id="MobiDB-lite"/>
    </source>
</evidence>
<feature type="region of interest" description="Disordered" evidence="1">
    <location>
        <begin position="284"/>
        <end position="312"/>
    </location>
</feature>
<accession>A0A1Z1CC98</accession>
<evidence type="ECO:0000313" key="2">
    <source>
        <dbReference type="EMBL" id="ANM86413.1"/>
    </source>
</evidence>
<dbReference type="GO" id="GO:0032259">
    <property type="term" value="P:methylation"/>
    <property type="evidence" value="ECO:0007669"/>
    <property type="project" value="UniProtKB-KW"/>
</dbReference>
<reference evidence="3" key="2">
    <citation type="submission" date="2017-12" db="EMBL/GenBank/DDBJ databases">
        <title>Genome Sequencing Reveals a Rich Biosynthetic Potential.</title>
        <authorList>
            <person name="Bertrand R.L."/>
            <person name="Abdel-Hameed M.E."/>
            <person name="Sorensen J.L."/>
        </authorList>
    </citation>
    <scope>NUCLEOTIDE SEQUENCE</scope>
</reference>
<keyword evidence="2" id="KW-0808">Transferase</keyword>
<proteinExistence type="predicted"/>
<evidence type="ECO:0000313" key="3">
    <source>
        <dbReference type="EMBL" id="AUW31247.1"/>
    </source>
</evidence>
<dbReference type="PANTHER" id="PTHR43712">
    <property type="entry name" value="PUTATIVE (AFU_ORTHOLOGUE AFUA_4G14580)-RELATED"/>
    <property type="match status" value="1"/>
</dbReference>
<dbReference type="Gene3D" id="1.10.10.10">
    <property type="entry name" value="Winged helix-like DNA-binding domain superfamily/Winged helix DNA-binding domain"/>
    <property type="match status" value="1"/>
</dbReference>
<dbReference type="InterPro" id="IPR036390">
    <property type="entry name" value="WH_DNA-bd_sf"/>
</dbReference>
<dbReference type="AlphaFoldDB" id="A0A1Z1CC98"/>
<keyword evidence="2" id="KW-0489">Methyltransferase</keyword>
<organism evidence="2">
    <name type="scientific">Cladonia uncialis subsp. uncialis</name>
    <dbReference type="NCBI Taxonomy" id="180999"/>
    <lineage>
        <taxon>Eukaryota</taxon>
        <taxon>Fungi</taxon>
        <taxon>Dikarya</taxon>
        <taxon>Ascomycota</taxon>
        <taxon>Pezizomycotina</taxon>
        <taxon>Lecanoromycetes</taxon>
        <taxon>OSLEUM clade</taxon>
        <taxon>Lecanoromycetidae</taxon>
        <taxon>Lecanorales</taxon>
        <taxon>Lecanorineae</taxon>
        <taxon>Cladoniaceae</taxon>
        <taxon>Cladonia</taxon>
    </lineage>
</organism>
<sequence>MATLAQFEASTSELSAAVKEIEHYCRTVEPSVELVPNDTLQPLVPPDAPSEVRRARRSILASIAKLQTLLGEPPDFLQHLAGQNQLLACLQWLCEFQVLACIPLSGTVPFKDVVDLTGVPETQLCRVVRLTVTAGFLREPEPGHVAHSALSAPFVTTPSFLDAAMFLSETAAPAALQMAVATQRFGHSQRPNESAYNVAFNTSVPFASARAQRPKLQRQWPAYLRYGMDDVDASVTDILTRLDWLSLGNASVVEVSTRSPAIAIALADLYPALHFVVQISETESSGRVPPQSTSDGWTLASSTSSRPATPGLGSRIVIQQRTPGTPQTVYDAAVYILRLPSPSPGMPSLLLPTRITAELSAHIGVLRASSRATLILIARLLPEPGTVDPNVEAIARVRDLSLLQMANEREIEMVELIDMLNGVRDSMGRLVVVNKLRSRNDATIAMEVRYQAYGDRQAVPSVSTNA</sequence>
<feature type="compositionally biased region" description="Polar residues" evidence="1">
    <location>
        <begin position="284"/>
        <end position="307"/>
    </location>
</feature>
<dbReference type="EMBL" id="MG777501">
    <property type="protein sequence ID" value="AUW31247.1"/>
    <property type="molecule type" value="Genomic_DNA"/>
</dbReference>